<keyword evidence="7" id="KW-1185">Reference proteome</keyword>
<dbReference type="PANTHER" id="PTHR42655">
    <property type="entry name" value="GLYCOGEN PHOSPHORYLASE"/>
    <property type="match status" value="1"/>
</dbReference>
<evidence type="ECO:0000313" key="7">
    <source>
        <dbReference type="Proteomes" id="UP000289166"/>
    </source>
</evidence>
<evidence type="ECO:0000256" key="1">
    <source>
        <dbReference type="ARBA" id="ARBA00001275"/>
    </source>
</evidence>
<keyword evidence="6" id="KW-0808">Transferase</keyword>
<gene>
    <name evidence="6" type="ORF">EFD62_06625</name>
</gene>
<comment type="caution">
    <text evidence="6">The sequence shown here is derived from an EMBL/GenBank/DDBJ whole genome shotgun (WGS) entry which is preliminary data.</text>
</comment>
<proteinExistence type="inferred from homology"/>
<dbReference type="PIRSF" id="PIRSF000460">
    <property type="entry name" value="Pprylas_GlgP"/>
    <property type="match status" value="1"/>
</dbReference>
<dbReference type="GO" id="GO:0030170">
    <property type="term" value="F:pyridoxal phosphate binding"/>
    <property type="evidence" value="ECO:0007669"/>
    <property type="project" value="InterPro"/>
</dbReference>
<accession>A0A4Q0I5U7</accession>
<dbReference type="NCBIfam" id="TIGR02094">
    <property type="entry name" value="more_P_ylases"/>
    <property type="match status" value="1"/>
</dbReference>
<evidence type="ECO:0000313" key="6">
    <source>
        <dbReference type="EMBL" id="RXE59618.1"/>
    </source>
</evidence>
<keyword evidence="4" id="KW-0663">Pyridoxal phosphate</keyword>
<comment type="catalytic activity">
    <reaction evidence="1">
        <text>[(1-&gt;4)-alpha-D-glucosyl](n) + phosphate = [(1-&gt;4)-alpha-D-glucosyl](n-1) + alpha-D-glucose 1-phosphate</text>
        <dbReference type="Rhea" id="RHEA:41732"/>
        <dbReference type="Rhea" id="RHEA-COMP:9584"/>
        <dbReference type="Rhea" id="RHEA-COMP:9586"/>
        <dbReference type="ChEBI" id="CHEBI:15444"/>
        <dbReference type="ChEBI" id="CHEBI:43474"/>
        <dbReference type="ChEBI" id="CHEBI:58601"/>
        <dbReference type="EC" id="2.4.1.1"/>
    </reaction>
</comment>
<comment type="similarity">
    <text evidence="2">Belongs to the glycogen phosphorylase family.</text>
</comment>
<dbReference type="AlphaFoldDB" id="A0A4Q0I5U7"/>
<dbReference type="Pfam" id="PF11897">
    <property type="entry name" value="DUF3417"/>
    <property type="match status" value="1"/>
</dbReference>
<name>A0A4Q0I5U7_9FIRM</name>
<dbReference type="OrthoDB" id="9760804at2"/>
<dbReference type="EMBL" id="RLII01000005">
    <property type="protein sequence ID" value="RXE59618.1"/>
    <property type="molecule type" value="Genomic_DNA"/>
</dbReference>
<dbReference type="PANTHER" id="PTHR42655:SF1">
    <property type="entry name" value="GLYCOGEN PHOSPHORYLASE"/>
    <property type="match status" value="1"/>
</dbReference>
<dbReference type="GO" id="GO:0008184">
    <property type="term" value="F:glycogen phosphorylase activity"/>
    <property type="evidence" value="ECO:0007669"/>
    <property type="project" value="InterPro"/>
</dbReference>
<reference evidence="7" key="1">
    <citation type="submission" date="2018-11" db="EMBL/GenBank/DDBJ databases">
        <title>Genome sequencing of a novel mesophilic and cellulolytic organism within the genus Hungateiclostridium.</title>
        <authorList>
            <person name="Rettenmaier R."/>
            <person name="Liebl W."/>
            <person name="Zverlov V."/>
        </authorList>
    </citation>
    <scope>NUCLEOTIDE SEQUENCE [LARGE SCALE GENOMIC DNA]</scope>
    <source>
        <strain evidence="7">N2K1</strain>
    </source>
</reference>
<feature type="modified residue" description="N6-(pyridoxal phosphate)lysine" evidence="4">
    <location>
        <position position="606"/>
    </location>
</feature>
<feature type="domain" description="DUF3417" evidence="5">
    <location>
        <begin position="13"/>
        <end position="122"/>
    </location>
</feature>
<dbReference type="InterPro" id="IPR000811">
    <property type="entry name" value="Glyco_trans_35"/>
</dbReference>
<dbReference type="GO" id="GO:0005975">
    <property type="term" value="P:carbohydrate metabolic process"/>
    <property type="evidence" value="ECO:0007669"/>
    <property type="project" value="InterPro"/>
</dbReference>
<keyword evidence="3" id="KW-0021">Allosteric enzyme</keyword>
<dbReference type="InterPro" id="IPR011834">
    <property type="entry name" value="Agluc_phsphrylas"/>
</dbReference>
<dbReference type="RefSeq" id="WP_069194115.1">
    <property type="nucleotide sequence ID" value="NZ_RLII01000005.1"/>
</dbReference>
<evidence type="ECO:0000256" key="3">
    <source>
        <dbReference type="ARBA" id="ARBA00022533"/>
    </source>
</evidence>
<dbReference type="SUPFAM" id="SSF53756">
    <property type="entry name" value="UDP-Glycosyltransferase/glycogen phosphorylase"/>
    <property type="match status" value="1"/>
</dbReference>
<dbReference type="InterPro" id="IPR052182">
    <property type="entry name" value="Glycogen/Maltodextrin_Phosph"/>
</dbReference>
<dbReference type="Gene3D" id="3.40.50.2000">
    <property type="entry name" value="Glycogen Phosphorylase B"/>
    <property type="match status" value="3"/>
</dbReference>
<dbReference type="Pfam" id="PF00343">
    <property type="entry name" value="Phosphorylase"/>
    <property type="match status" value="1"/>
</dbReference>
<protein>
    <submittedName>
        <fullName evidence="6">Glycosyltransferase family 1 protein</fullName>
    </submittedName>
</protein>
<organism evidence="6 7">
    <name type="scientific">Acetivibrio mesophilus</name>
    <dbReference type="NCBI Taxonomy" id="2487273"/>
    <lineage>
        <taxon>Bacteria</taxon>
        <taxon>Bacillati</taxon>
        <taxon>Bacillota</taxon>
        <taxon>Clostridia</taxon>
        <taxon>Eubacteriales</taxon>
        <taxon>Oscillospiraceae</taxon>
        <taxon>Acetivibrio</taxon>
    </lineage>
</organism>
<sequence>MYLFGKITVTAVIPDELSKLKDIAYNLWWSWNSEAIDLYREIDLALWEKLGKNPVRFLKEVSQKKLEAKLSDPEYMQRYRNVVKDYEAYMGETDTWFSRNFPDKKDHMVAYFSAEYGLNEVLPIYSGGLGVLSGDHCKSASDLGIPFTAIGLFYKEGYFSQHINSEGWQETIFTPLNTSNLPIKPALNHKGEEIFISVELPGRVVYAKVWVVKIGRVNLYLMDTDIDQNSPHDRGLTARLYGGNQETRIQQEIFLGIGGARVLDALGINATVYHMNEGHSAFLGLELIRKLVQNNNIPFNHAKEVVSSSVIFTTHTPVPAGNDVFPLEMIDRYFGNYWPSLGINRHEFLDLGLKIGEHHNFNMTVLALTLSGQKNGVSELHGAVSRNIFKNVWPGIPEDEVPIGHITNGIHTLTWLSPSIKYLYDKYLDNDWKERLYEEKVWDKVDDIPDEELWKTHCVLKTKMIGYIREKLKEQRAANGESIERIKEVDTLLDSNALTIGFARRFATYKRANLIFRDLARIQRLLNDPERPMQIIFAGKAHPADGPAHEIIKHINDIAKQEGFNGKVILVENYNMTLARNMVQGVDIWLNNPRRPLEASGTSGQKVCINGIINFSVLDGWWCEGYNGKNGWAIGDDTFYDNEYHQDNADSESIYNTLEKQILPIFFDRNEKGIPEKWVSIMKESIKSNTCRYSTHRMVQDYTNKYYITSMDRYDKLKASNYQFAINLSEWKRKVAHLWPQVQIIADKTANQLKERNFISGETIPIYATVILGGLEPSDVKVQAYYGTIGNNNAIENPEIIDMNMTEKNSDGTYLYSANITLYEGGEYGYTFRVIPNNPDIINPFNLGLIRWIVQ</sequence>
<dbReference type="Proteomes" id="UP000289166">
    <property type="component" value="Unassembled WGS sequence"/>
</dbReference>
<evidence type="ECO:0000256" key="2">
    <source>
        <dbReference type="ARBA" id="ARBA00006047"/>
    </source>
</evidence>
<dbReference type="InterPro" id="IPR024517">
    <property type="entry name" value="Glycogen_phosphorylase_DUF3417"/>
</dbReference>
<evidence type="ECO:0000256" key="4">
    <source>
        <dbReference type="PIRSR" id="PIRSR000460-1"/>
    </source>
</evidence>
<evidence type="ECO:0000259" key="5">
    <source>
        <dbReference type="Pfam" id="PF11897"/>
    </source>
</evidence>